<dbReference type="Pfam" id="PF01112">
    <property type="entry name" value="Asparaginase_2"/>
    <property type="match status" value="1"/>
</dbReference>
<name>W6MQE8_9ASCO</name>
<evidence type="ECO:0000313" key="3">
    <source>
        <dbReference type="EMBL" id="CDK28979.1"/>
    </source>
</evidence>
<dbReference type="PANTHER" id="PTHR10188">
    <property type="entry name" value="L-ASPARAGINASE"/>
    <property type="match status" value="1"/>
</dbReference>
<evidence type="ECO:0000313" key="4">
    <source>
        <dbReference type="Proteomes" id="UP000019384"/>
    </source>
</evidence>
<keyword evidence="4" id="KW-1185">Reference proteome</keyword>
<evidence type="ECO:0000256" key="1">
    <source>
        <dbReference type="PIRSR" id="PIRSR600246-1"/>
    </source>
</evidence>
<dbReference type="HOGENOM" id="CLU_021603_5_1_1"/>
<dbReference type="Proteomes" id="UP000019384">
    <property type="component" value="Unassembled WGS sequence"/>
</dbReference>
<dbReference type="STRING" id="1382522.W6MQE8"/>
<dbReference type="InterPro" id="IPR037464">
    <property type="entry name" value="Taspase1"/>
</dbReference>
<dbReference type="InterPro" id="IPR000246">
    <property type="entry name" value="Peptidase_T2"/>
</dbReference>
<dbReference type="GO" id="GO:0051604">
    <property type="term" value="P:protein maturation"/>
    <property type="evidence" value="ECO:0007669"/>
    <property type="project" value="TreeGrafter"/>
</dbReference>
<gene>
    <name evidence="3" type="ORF">KUCA_T00004965001</name>
</gene>
<dbReference type="GeneID" id="34522356"/>
<dbReference type="GO" id="GO:0005737">
    <property type="term" value="C:cytoplasm"/>
    <property type="evidence" value="ECO:0007669"/>
    <property type="project" value="TreeGrafter"/>
</dbReference>
<dbReference type="GO" id="GO:0004298">
    <property type="term" value="F:threonine-type endopeptidase activity"/>
    <property type="evidence" value="ECO:0007669"/>
    <property type="project" value="InterPro"/>
</dbReference>
<dbReference type="OrthoDB" id="77601at2759"/>
<dbReference type="CDD" id="cd04514">
    <property type="entry name" value="Taspase1_like"/>
    <property type="match status" value="1"/>
</dbReference>
<organism evidence="3 4">
    <name type="scientific">Kuraishia capsulata CBS 1993</name>
    <dbReference type="NCBI Taxonomy" id="1382522"/>
    <lineage>
        <taxon>Eukaryota</taxon>
        <taxon>Fungi</taxon>
        <taxon>Dikarya</taxon>
        <taxon>Ascomycota</taxon>
        <taxon>Saccharomycotina</taxon>
        <taxon>Pichiomycetes</taxon>
        <taxon>Pichiales</taxon>
        <taxon>Pichiaceae</taxon>
        <taxon>Kuraishia</taxon>
    </lineage>
</organism>
<dbReference type="PANTHER" id="PTHR10188:SF8">
    <property type="entry name" value="THREONINE ASPARTASE 1"/>
    <property type="match status" value="1"/>
</dbReference>
<reference evidence="3" key="2">
    <citation type="submission" date="2014-02" db="EMBL/GenBank/DDBJ databases">
        <title>Complete DNA sequence of /Kuraishia capsulata/ illustrates novel genomic features among budding yeasts (/Saccharomycotina/).</title>
        <authorList>
            <person name="Morales L."/>
            <person name="Noel B."/>
            <person name="Porcel B."/>
            <person name="Marcet-Houben M."/>
            <person name="Hullo M-F."/>
            <person name="Sacerdot C."/>
            <person name="Tekaia F."/>
            <person name="Leh-Louis V."/>
            <person name="Despons L."/>
            <person name="Khanna V."/>
            <person name="Aury J-M."/>
            <person name="Barbe V."/>
            <person name="Couloux A."/>
            <person name="Labadie K."/>
            <person name="Pelletier E."/>
            <person name="Souciet J-L."/>
            <person name="Boekhout T."/>
            <person name="Gabaldon T."/>
            <person name="Wincker P."/>
            <person name="Dujon B."/>
        </authorList>
    </citation>
    <scope>NUCLEOTIDE SEQUENCE</scope>
    <source>
        <strain evidence="3">CBS 1993</strain>
    </source>
</reference>
<evidence type="ECO:0000256" key="2">
    <source>
        <dbReference type="PIRSR" id="PIRSR600246-3"/>
    </source>
</evidence>
<accession>W6MQE8</accession>
<protein>
    <submittedName>
        <fullName evidence="3">Uncharacterized protein</fullName>
    </submittedName>
</protein>
<proteinExistence type="predicted"/>
<sequence>MLSSPELIILHIGAGKHSLKNEYEYRRLMKRAIKAYGHQETESSGVLKKVSEDDLIWTQYERLLKATDIIEKSPLTNTGFGSSLNYEGEVECDACILVSGSKSTQFSLSNQKSSQTPIRNCYNRYRELVLERPAALRRLGFTPPVMVVETDDGDKSTQRSLVSPKALQMYLDYREKLEIDFSNFETRDFEINDTVGAICLTRTGHTFAASSSGGNTLKYPGRLGCASIVGASIFACSNDDVRVSVMCSGNGEDIIQADLARYCCRYILDHSRSDKMVCVLLEEAISGAFEKVQLTAVNGERSPIVYAGAVGFLQRLTDAAPTSVFYAYTTESFVFAFSSPGSGTLDHHFLTNKKPVGHFQRGEIFLESPA</sequence>
<feature type="site" description="Cleavage; by autolysis" evidence="2">
    <location>
        <begin position="193"/>
        <end position="194"/>
    </location>
</feature>
<dbReference type="InterPro" id="IPR029055">
    <property type="entry name" value="Ntn_hydrolases_N"/>
</dbReference>
<dbReference type="RefSeq" id="XP_022460968.1">
    <property type="nucleotide sequence ID" value="XM_022606102.1"/>
</dbReference>
<feature type="active site" description="Nucleophile" evidence="1">
    <location>
        <position position="194"/>
    </location>
</feature>
<dbReference type="Gene3D" id="3.60.20.30">
    <property type="entry name" value="(Glycosyl)asparaginase"/>
    <property type="match status" value="1"/>
</dbReference>
<dbReference type="EMBL" id="HG793130">
    <property type="protein sequence ID" value="CDK28979.1"/>
    <property type="molecule type" value="Genomic_DNA"/>
</dbReference>
<dbReference type="SUPFAM" id="SSF56235">
    <property type="entry name" value="N-terminal nucleophile aminohydrolases (Ntn hydrolases)"/>
    <property type="match status" value="1"/>
</dbReference>
<dbReference type="AlphaFoldDB" id="W6MQE8"/>
<reference evidence="3" key="1">
    <citation type="submission" date="2013-12" db="EMBL/GenBank/DDBJ databases">
        <authorList>
            <person name="Genoscope - CEA"/>
        </authorList>
    </citation>
    <scope>NUCLEOTIDE SEQUENCE</scope>
    <source>
        <strain evidence="3">CBS 1993</strain>
    </source>
</reference>